<reference evidence="2" key="1">
    <citation type="submission" date="2017-08" db="EMBL/GenBank/DDBJ databases">
        <authorList>
            <person name="Alvarez-Ponce D."/>
            <person name="Weitzman C.L."/>
            <person name="Tillett R.L."/>
            <person name="Sandmeier F.C."/>
            <person name="Tracy C.R."/>
        </authorList>
    </citation>
    <scope>NUCLEOTIDE SEQUENCE [LARGE SCALE GENOMIC DNA]</scope>
    <source>
        <strain evidence="2">PS6</strain>
    </source>
</reference>
<proteinExistence type="predicted"/>
<evidence type="ECO:0000313" key="3">
    <source>
        <dbReference type="Proteomes" id="UP000217033"/>
    </source>
</evidence>
<accession>A0ABX4H5A5</accession>
<name>A0ABX4H5A5_9BACT</name>
<organism evidence="2 3">
    <name type="scientific">Mycoplasmopsis agassizii</name>
    <dbReference type="NCBI Taxonomy" id="33922"/>
    <lineage>
        <taxon>Bacteria</taxon>
        <taxon>Bacillati</taxon>
        <taxon>Mycoplasmatota</taxon>
        <taxon>Mycoplasmoidales</taxon>
        <taxon>Metamycoplasmataceae</taxon>
        <taxon>Mycoplasmopsis</taxon>
    </lineage>
</organism>
<dbReference type="RefSeq" id="WP_084232698.1">
    <property type="nucleotide sequence ID" value="NZ_FWXE01000011.1"/>
</dbReference>
<sequence>MFLNKKRFIYALTSAATVTSVALAISCSTNGVENKEVMPLNTLMQKQTIEGQQEIGFLTFMPEAVEKVYGKALFEVEPKLIATNSELDKFLTDWNDSLIKVFDQDQDFAKTLYISRAKLVENLNLFKQTVLENYNNDYFKNNIMVVDFGGQIQPRGRESYFPFNGNMKINNLLRINKEDNKIVLTYLDLEKLNYDPDYAQTYSVIYSLNRSGFNLTENNYEIEKRLEKPLDKLKQVKEIKKTDVSQRYLNYYSYISQDLSLFDNDKDSIWARGDDEVSFATTIVKSKSELDNLLNKHISAYKIKYKREFPSEALDAINQDFDESYFQDNVLVLLSGKYWAPDTNLFSKYIENSYDLKLENNNLNFTIFVNHTPIPVPTSYVYPYETYYVRVSDRYKESIDGNGHESHTQFFKLAKSSVTDFEKLKSTIKIVDNTPKNYFRKLR</sequence>
<keyword evidence="3" id="KW-1185">Reference proteome</keyword>
<feature type="signal peptide" evidence="1">
    <location>
        <begin position="1"/>
        <end position="24"/>
    </location>
</feature>
<evidence type="ECO:0000256" key="1">
    <source>
        <dbReference type="SAM" id="SignalP"/>
    </source>
</evidence>
<protein>
    <recommendedName>
        <fullName evidence="4">Lipoprotein</fullName>
    </recommendedName>
</protein>
<dbReference type="EMBL" id="NQMN01000001">
    <property type="protein sequence ID" value="PAF55075.1"/>
    <property type="molecule type" value="Genomic_DNA"/>
</dbReference>
<evidence type="ECO:0008006" key="4">
    <source>
        <dbReference type="Google" id="ProtNLM"/>
    </source>
</evidence>
<dbReference type="PROSITE" id="PS51257">
    <property type="entry name" value="PROKAR_LIPOPROTEIN"/>
    <property type="match status" value="1"/>
</dbReference>
<gene>
    <name evidence="2" type="ORF">CJF60_00080</name>
</gene>
<evidence type="ECO:0000313" key="2">
    <source>
        <dbReference type="EMBL" id="PAF55075.1"/>
    </source>
</evidence>
<comment type="caution">
    <text evidence="2">The sequence shown here is derived from an EMBL/GenBank/DDBJ whole genome shotgun (WGS) entry which is preliminary data.</text>
</comment>
<keyword evidence="1" id="KW-0732">Signal</keyword>
<dbReference type="Proteomes" id="UP000217033">
    <property type="component" value="Unassembled WGS sequence"/>
</dbReference>
<feature type="chain" id="PRO_5045815169" description="Lipoprotein" evidence="1">
    <location>
        <begin position="25"/>
        <end position="443"/>
    </location>
</feature>